<reference evidence="2" key="1">
    <citation type="submission" date="2021-06" db="EMBL/GenBank/DDBJ databases">
        <authorList>
            <person name="Kallberg Y."/>
            <person name="Tangrot J."/>
            <person name="Rosling A."/>
        </authorList>
    </citation>
    <scope>NUCLEOTIDE SEQUENCE</scope>
    <source>
        <strain evidence="2">MT106</strain>
    </source>
</reference>
<dbReference type="EMBL" id="CAJVPL010011973">
    <property type="protein sequence ID" value="CAG8685695.1"/>
    <property type="molecule type" value="Genomic_DNA"/>
</dbReference>
<evidence type="ECO:0000313" key="3">
    <source>
        <dbReference type="Proteomes" id="UP000789831"/>
    </source>
</evidence>
<proteinExistence type="predicted"/>
<dbReference type="Proteomes" id="UP000789831">
    <property type="component" value="Unassembled WGS sequence"/>
</dbReference>
<evidence type="ECO:0000313" key="2">
    <source>
        <dbReference type="EMBL" id="CAG8685695.1"/>
    </source>
</evidence>
<accession>A0A9N9ER45</accession>
<dbReference type="AlphaFoldDB" id="A0A9N9ER45"/>
<sequence>MGTVGIQTISRVEGLNSIVKRLLTASSSLCDLVDALDARLQNEAQWNQFFEYQTMSSCMGIVSVDHDLFPEIDKKMSKYFTSHILSAERLEMSQCLYFVASQIDIANNNDEDSNLIVMDEFVEDSYDVKQILLKSIVGEENVQEVWKIKDMRPRNSKHSHFVVVVDSISYLLPVRWYNNEQKDKDIITSAYCFANQESAKNQPNEILMSNPSTIFKSVTCVLHRAAQRKVKYGELKEFIGWHKETATILTGSVRNWNLQEPLEIQANDENKENEPGSIENPLVSR</sequence>
<name>A0A9N9ER45_9GLOM</name>
<dbReference type="OrthoDB" id="2398871at2759"/>
<gene>
    <name evidence="2" type="ORF">AGERDE_LOCUS12868</name>
</gene>
<protein>
    <submittedName>
        <fullName evidence="2">8499_t:CDS:1</fullName>
    </submittedName>
</protein>
<comment type="caution">
    <text evidence="2">The sequence shown here is derived from an EMBL/GenBank/DDBJ whole genome shotgun (WGS) entry which is preliminary data.</text>
</comment>
<organism evidence="2 3">
    <name type="scientific">Ambispora gerdemannii</name>
    <dbReference type="NCBI Taxonomy" id="144530"/>
    <lineage>
        <taxon>Eukaryota</taxon>
        <taxon>Fungi</taxon>
        <taxon>Fungi incertae sedis</taxon>
        <taxon>Mucoromycota</taxon>
        <taxon>Glomeromycotina</taxon>
        <taxon>Glomeromycetes</taxon>
        <taxon>Archaeosporales</taxon>
        <taxon>Ambisporaceae</taxon>
        <taxon>Ambispora</taxon>
    </lineage>
</organism>
<feature type="region of interest" description="Disordered" evidence="1">
    <location>
        <begin position="264"/>
        <end position="285"/>
    </location>
</feature>
<keyword evidence="3" id="KW-1185">Reference proteome</keyword>
<evidence type="ECO:0000256" key="1">
    <source>
        <dbReference type="SAM" id="MobiDB-lite"/>
    </source>
</evidence>